<keyword evidence="2" id="KW-1133">Transmembrane helix</keyword>
<dbReference type="RefSeq" id="WP_167046056.1">
    <property type="nucleotide sequence ID" value="NZ_JAAOZB010000001.1"/>
</dbReference>
<sequence length="935" mass="99010">MLSPLSRRRTRRAVAASLAVSTVLALSAGAVTSSASAATPDDAPAPDRSSFVLPVLPDTQFYSRYSESQFYPKYGTNPFEVQTKWIVEHQDDLNIPFTVHVGDVVDQEWVSGEWSAADKAMKILTDGGMPYSVLPGNHDVTNQGARSSAGNAANYRAHFGAAAMSDQASKTGSTLLGTFQDGLSSAYLFEAEGHTWMSLAIAWNASDDTFAWAQGILDAHPNVPVILSSHAIINIAEDQMSPASWWWGDLLWDQLIRKNDQIILTANGHFHGATMQTRTNDFGHPVYEILTDYQMSADGGNGYMTTFEFDLTNNRIDVETVSPWVTVKDKDSLTSSDTPVLDGPWQSFSIDFDFAERFGWSVKASDEDNVDLSQRVIDIASEGWDGGAAGGELVAAGSADDYHQVDGTIAHWRFGAVAEGVVDEKTVIPDVAGESPMYRNAPETTDEPDELEDMSITHSNTAFYSADPGAVCFDNVTRNASGADRLSYLSTEYGAPATFADLNAVDGYTIETFLQLDEEWTETANRWGAALTRGGSREWTGIHDSADPGAGVAWIGISSLREYQYSAADPRTANSYTLWSGEIMQGAWHHVAIVNNPAANTAIMYVDGVPVLRNASNVGGMMAADFMPWVIGTSTWDSEPDHGWHGCVGETRIVNHALASSDFLYNRIDINGDGANFALATDLGTVYAPDATVSTFTGTGYPGAVVRVELGGNSIGTADVASDGSWTIELAEALTGSGSYGLSFVQSIGERDGSAHEATLVIGESSDWTPVDSDLTPSYEGLITVNPNPFTAGATVEVALPAGSEGDTVYAFAFSSPTSLGQATVAADSTVRLATPASFPVGEHRIALYTADGDLIGWDAVSVLAAESDSGSGSDPGTGGSTGGDVAGEATGGADAGELAVTGASLTALFLLLAAGITAVITGVTLRARRIRRVR</sequence>
<dbReference type="InterPro" id="IPR013783">
    <property type="entry name" value="Ig-like_fold"/>
</dbReference>
<keyword evidence="2" id="KW-0812">Transmembrane</keyword>
<comment type="caution">
    <text evidence="5">The sequence shown here is derived from an EMBL/GenBank/DDBJ whole genome shotgun (WGS) entry which is preliminary data.</text>
</comment>
<dbReference type="SUPFAM" id="SSF56300">
    <property type="entry name" value="Metallo-dependent phosphatases"/>
    <property type="match status" value="1"/>
</dbReference>
<dbReference type="EMBL" id="JACGWY010000009">
    <property type="protein sequence ID" value="MBA8817642.1"/>
    <property type="molecule type" value="Genomic_DNA"/>
</dbReference>
<dbReference type="SUPFAM" id="SSF49899">
    <property type="entry name" value="Concanavalin A-like lectins/glucanases"/>
    <property type="match status" value="1"/>
</dbReference>
<dbReference type="PANTHER" id="PTHR43143">
    <property type="entry name" value="METALLOPHOSPHOESTERASE, CALCINEURIN SUPERFAMILY"/>
    <property type="match status" value="1"/>
</dbReference>
<dbReference type="InterPro" id="IPR013320">
    <property type="entry name" value="ConA-like_dom_sf"/>
</dbReference>
<feature type="chain" id="PRO_5031111381" description="Calcineurin-like phosphoesterase domain-containing protein" evidence="3">
    <location>
        <begin position="38"/>
        <end position="935"/>
    </location>
</feature>
<dbReference type="Gene3D" id="3.60.21.10">
    <property type="match status" value="1"/>
</dbReference>
<feature type="compositionally biased region" description="Gly residues" evidence="1">
    <location>
        <begin position="874"/>
        <end position="890"/>
    </location>
</feature>
<feature type="region of interest" description="Disordered" evidence="1">
    <location>
        <begin position="867"/>
        <end position="890"/>
    </location>
</feature>
<evidence type="ECO:0000313" key="6">
    <source>
        <dbReference type="Proteomes" id="UP000526083"/>
    </source>
</evidence>
<dbReference type="InterPro" id="IPR051918">
    <property type="entry name" value="STPP_CPPED1"/>
</dbReference>
<dbReference type="GO" id="GO:0005975">
    <property type="term" value="P:carbohydrate metabolic process"/>
    <property type="evidence" value="ECO:0007669"/>
    <property type="project" value="UniProtKB-ARBA"/>
</dbReference>
<gene>
    <name evidence="5" type="ORF">FHX48_002747</name>
</gene>
<dbReference type="Gene3D" id="2.60.40.10">
    <property type="entry name" value="Immunoglobulins"/>
    <property type="match status" value="1"/>
</dbReference>
<dbReference type="Gene3D" id="2.60.120.200">
    <property type="match status" value="1"/>
</dbReference>
<keyword evidence="3" id="KW-0732">Signal</keyword>
<evidence type="ECO:0000256" key="2">
    <source>
        <dbReference type="SAM" id="Phobius"/>
    </source>
</evidence>
<evidence type="ECO:0000259" key="4">
    <source>
        <dbReference type="Pfam" id="PF00149"/>
    </source>
</evidence>
<accession>A0A7W3JRF8</accession>
<evidence type="ECO:0000256" key="3">
    <source>
        <dbReference type="SAM" id="SignalP"/>
    </source>
</evidence>
<keyword evidence="2" id="KW-0472">Membrane</keyword>
<dbReference type="Pfam" id="PF13385">
    <property type="entry name" value="Laminin_G_3"/>
    <property type="match status" value="1"/>
</dbReference>
<dbReference type="Proteomes" id="UP000526083">
    <property type="component" value="Unassembled WGS sequence"/>
</dbReference>
<feature type="domain" description="Calcineurin-like phosphoesterase" evidence="4">
    <location>
        <begin position="90"/>
        <end position="271"/>
    </location>
</feature>
<dbReference type="GO" id="GO:0016787">
    <property type="term" value="F:hydrolase activity"/>
    <property type="evidence" value="ECO:0007669"/>
    <property type="project" value="InterPro"/>
</dbReference>
<dbReference type="InterPro" id="IPR004843">
    <property type="entry name" value="Calcineurin-like_PHP"/>
</dbReference>
<dbReference type="Pfam" id="PF00149">
    <property type="entry name" value="Metallophos"/>
    <property type="match status" value="1"/>
</dbReference>
<keyword evidence="6" id="KW-1185">Reference proteome</keyword>
<reference evidence="5 6" key="1">
    <citation type="submission" date="2020-07" db="EMBL/GenBank/DDBJ databases">
        <title>Sequencing the genomes of 1000 actinobacteria strains.</title>
        <authorList>
            <person name="Klenk H.-P."/>
        </authorList>
    </citation>
    <scope>NUCLEOTIDE SEQUENCE [LARGE SCALE GENOMIC DNA]</scope>
    <source>
        <strain evidence="5 6">DSM 27576</strain>
    </source>
</reference>
<dbReference type="PANTHER" id="PTHR43143:SF5">
    <property type="entry name" value="SECRETED PROTEIN"/>
    <property type="match status" value="1"/>
</dbReference>
<name>A0A7W3JRF8_9MICO</name>
<proteinExistence type="predicted"/>
<evidence type="ECO:0000313" key="5">
    <source>
        <dbReference type="EMBL" id="MBA8817642.1"/>
    </source>
</evidence>
<organism evidence="5 6">
    <name type="scientific">Microbacterium halimionae</name>
    <dbReference type="NCBI Taxonomy" id="1526413"/>
    <lineage>
        <taxon>Bacteria</taxon>
        <taxon>Bacillati</taxon>
        <taxon>Actinomycetota</taxon>
        <taxon>Actinomycetes</taxon>
        <taxon>Micrococcales</taxon>
        <taxon>Microbacteriaceae</taxon>
        <taxon>Microbacterium</taxon>
    </lineage>
</organism>
<protein>
    <recommendedName>
        <fullName evidence="4">Calcineurin-like phosphoesterase domain-containing protein</fullName>
    </recommendedName>
</protein>
<dbReference type="AlphaFoldDB" id="A0A7W3JRF8"/>
<feature type="signal peptide" evidence="3">
    <location>
        <begin position="1"/>
        <end position="37"/>
    </location>
</feature>
<feature type="transmembrane region" description="Helical" evidence="2">
    <location>
        <begin position="906"/>
        <end position="926"/>
    </location>
</feature>
<dbReference type="InterPro" id="IPR029052">
    <property type="entry name" value="Metallo-depent_PP-like"/>
</dbReference>
<evidence type="ECO:0000256" key="1">
    <source>
        <dbReference type="SAM" id="MobiDB-lite"/>
    </source>
</evidence>